<keyword evidence="3" id="KW-0507">mRNA processing</keyword>
<dbReference type="PANTHER" id="PTHR12707:SF0">
    <property type="entry name" value="PININ"/>
    <property type="match status" value="1"/>
</dbReference>
<sequence>MAEEQTALASEPIAAVGMEKKEDAGVESTEAGPSAEPHTQAAEASSSTQAARSAERDADTAEEPLAKRPRRDPNARSRGLRMFGLVTSTLKKVANENEKRMTGEAGKRRAEIDERMKQKLQRETDQLHSKAARAKQDRADVAELTRITNAIAVGEADFRVRKAQKRRLASFLCVKVDVNDSVAARRESNHRRDRAHPESEYLSTADYATDLPFALEPLREGSRFPVYYLPAKLLPSQEDELDEQEDRVDRLIDDAETEWRERRARLEERSKQLRERIMERRRANEPEPPSADVGEDSIMEQNGDGEPQAKAQEAQPPAHTQPSDPDAEMAIAGSDREKTPVASTA</sequence>
<dbReference type="Pfam" id="PF04696">
    <property type="entry name" value="Pinin_SDK_memA"/>
    <property type="match status" value="1"/>
</dbReference>
<gene>
    <name evidence="11" type="ORF">A4X03_0g1979</name>
    <name evidence="10" type="ORF">JKIAZH3_G2626</name>
</gene>
<evidence type="ECO:0000313" key="10">
    <source>
        <dbReference type="EMBL" id="CAD6932830.1"/>
    </source>
</evidence>
<protein>
    <recommendedName>
        <fullName evidence="9">Pinin/SDK/MemA protein domain-containing protein</fullName>
    </recommendedName>
</protein>
<dbReference type="GO" id="GO:0006397">
    <property type="term" value="P:mRNA processing"/>
    <property type="evidence" value="ECO:0007669"/>
    <property type="project" value="UniProtKB-KW"/>
</dbReference>
<evidence type="ECO:0000256" key="3">
    <source>
        <dbReference type="ARBA" id="ARBA00022664"/>
    </source>
</evidence>
<evidence type="ECO:0000313" key="13">
    <source>
        <dbReference type="Proteomes" id="UP000836402"/>
    </source>
</evidence>
<reference evidence="10" key="3">
    <citation type="submission" date="2020-10" db="EMBL/GenBank/DDBJ databases">
        <authorList>
            <person name="Sedaghatjoo S."/>
        </authorList>
    </citation>
    <scope>NUCLEOTIDE SEQUENCE</scope>
    <source>
        <strain evidence="10">AZH3</strain>
    </source>
</reference>
<comment type="caution">
    <text evidence="11">The sequence shown here is derived from an EMBL/GenBank/DDBJ whole genome shotgun (WGS) entry which is preliminary data.</text>
</comment>
<keyword evidence="5" id="KW-0804">Transcription</keyword>
<evidence type="ECO:0000256" key="5">
    <source>
        <dbReference type="ARBA" id="ARBA00023163"/>
    </source>
</evidence>
<evidence type="ECO:0000256" key="7">
    <source>
        <dbReference type="ARBA" id="ARBA00023242"/>
    </source>
</evidence>
<dbReference type="AlphaFoldDB" id="A0A177VDE0"/>
<dbReference type="Proteomes" id="UP000836402">
    <property type="component" value="Unassembled WGS sequence"/>
</dbReference>
<keyword evidence="6" id="KW-0508">mRNA splicing</keyword>
<evidence type="ECO:0000259" key="9">
    <source>
        <dbReference type="Pfam" id="PF04696"/>
    </source>
</evidence>
<proteinExistence type="inferred from homology"/>
<feature type="compositionally biased region" description="Basic and acidic residues" evidence="8">
    <location>
        <begin position="93"/>
        <end position="111"/>
    </location>
</feature>
<dbReference type="Proteomes" id="UP000077671">
    <property type="component" value="Unassembled WGS sequence"/>
</dbReference>
<evidence type="ECO:0000256" key="8">
    <source>
        <dbReference type="SAM" id="MobiDB-lite"/>
    </source>
</evidence>
<comment type="similarity">
    <text evidence="2">Belongs to the pinin family.</text>
</comment>
<keyword evidence="4" id="KW-0805">Transcription regulation</keyword>
<feature type="region of interest" description="Disordered" evidence="8">
    <location>
        <begin position="1"/>
        <end position="111"/>
    </location>
</feature>
<evidence type="ECO:0000313" key="12">
    <source>
        <dbReference type="Proteomes" id="UP000077671"/>
    </source>
</evidence>
<evidence type="ECO:0000256" key="1">
    <source>
        <dbReference type="ARBA" id="ARBA00004123"/>
    </source>
</evidence>
<keyword evidence="13" id="KW-1185">Reference proteome</keyword>
<dbReference type="EMBL" id="LWDD02000178">
    <property type="protein sequence ID" value="KAE8263038.1"/>
    <property type="molecule type" value="Genomic_DNA"/>
</dbReference>
<reference evidence="11" key="1">
    <citation type="submission" date="2016-04" db="EMBL/GenBank/DDBJ databases">
        <authorList>
            <person name="Nguyen H.D."/>
            <person name="Kesanakurti P."/>
            <person name="Cullis J."/>
            <person name="Levesque C.A."/>
            <person name="Hambleton S."/>
        </authorList>
    </citation>
    <scope>NUCLEOTIDE SEQUENCE</scope>
    <source>
        <strain evidence="11">DAOMC 238032</strain>
    </source>
</reference>
<dbReference type="PANTHER" id="PTHR12707">
    <property type="entry name" value="PINN"/>
    <property type="match status" value="1"/>
</dbReference>
<dbReference type="InterPro" id="IPR006786">
    <property type="entry name" value="Pinin_SDK_MemA"/>
</dbReference>
<evidence type="ECO:0000256" key="6">
    <source>
        <dbReference type="ARBA" id="ARBA00023187"/>
    </source>
</evidence>
<feature type="domain" description="Pinin/SDK/MemA protein" evidence="9">
    <location>
        <begin position="75"/>
        <end position="175"/>
    </location>
</feature>
<feature type="region of interest" description="Disordered" evidence="8">
    <location>
        <begin position="277"/>
        <end position="345"/>
    </location>
</feature>
<dbReference type="InterPro" id="IPR039853">
    <property type="entry name" value="Pinin"/>
</dbReference>
<dbReference type="GO" id="GO:0008380">
    <property type="term" value="P:RNA splicing"/>
    <property type="evidence" value="ECO:0007669"/>
    <property type="project" value="UniProtKB-KW"/>
</dbReference>
<accession>A0A177VDE0</accession>
<evidence type="ECO:0000313" key="11">
    <source>
        <dbReference type="EMBL" id="KAE8263038.1"/>
    </source>
</evidence>
<name>A0A177VDE0_9BASI</name>
<dbReference type="EMBL" id="CAJHJG010003538">
    <property type="protein sequence ID" value="CAD6932830.1"/>
    <property type="molecule type" value="Genomic_DNA"/>
</dbReference>
<comment type="subcellular location">
    <subcellularLocation>
        <location evidence="1">Nucleus</location>
    </subcellularLocation>
</comment>
<feature type="compositionally biased region" description="Low complexity" evidence="8">
    <location>
        <begin position="39"/>
        <end position="52"/>
    </location>
</feature>
<dbReference type="GO" id="GO:0071013">
    <property type="term" value="C:catalytic step 2 spliceosome"/>
    <property type="evidence" value="ECO:0007669"/>
    <property type="project" value="TreeGrafter"/>
</dbReference>
<reference evidence="11" key="2">
    <citation type="journal article" date="2019" name="IMA Fungus">
        <title>Genome sequencing and comparison of five Tilletia species to identify candidate genes for the detection of regulated species infecting wheat.</title>
        <authorList>
            <person name="Nguyen H.D.T."/>
            <person name="Sultana T."/>
            <person name="Kesanakurti P."/>
            <person name="Hambleton S."/>
        </authorList>
    </citation>
    <scope>NUCLEOTIDE SEQUENCE</scope>
    <source>
        <strain evidence="11">DAOMC 238032</strain>
    </source>
</reference>
<keyword evidence="7" id="KW-0539">Nucleus</keyword>
<evidence type="ECO:0000256" key="4">
    <source>
        <dbReference type="ARBA" id="ARBA00023015"/>
    </source>
</evidence>
<feature type="compositionally biased region" description="Low complexity" evidence="8">
    <location>
        <begin position="306"/>
        <end position="318"/>
    </location>
</feature>
<evidence type="ECO:0000256" key="2">
    <source>
        <dbReference type="ARBA" id="ARBA00010386"/>
    </source>
</evidence>
<organism evidence="11 12">
    <name type="scientific">Tilletia caries</name>
    <name type="common">wheat bunt fungus</name>
    <dbReference type="NCBI Taxonomy" id="13290"/>
    <lineage>
        <taxon>Eukaryota</taxon>
        <taxon>Fungi</taxon>
        <taxon>Dikarya</taxon>
        <taxon>Basidiomycota</taxon>
        <taxon>Ustilaginomycotina</taxon>
        <taxon>Exobasidiomycetes</taxon>
        <taxon>Tilletiales</taxon>
        <taxon>Tilletiaceae</taxon>
        <taxon>Tilletia</taxon>
    </lineage>
</organism>